<feature type="compositionally biased region" description="Polar residues" evidence="2">
    <location>
        <begin position="2140"/>
        <end position="2152"/>
    </location>
</feature>
<feature type="region of interest" description="Disordered" evidence="2">
    <location>
        <begin position="1200"/>
        <end position="1346"/>
    </location>
</feature>
<feature type="compositionally biased region" description="Polar residues" evidence="2">
    <location>
        <begin position="73"/>
        <end position="108"/>
    </location>
</feature>
<feature type="compositionally biased region" description="Polar residues" evidence="2">
    <location>
        <begin position="1521"/>
        <end position="1534"/>
    </location>
</feature>
<gene>
    <name evidence="3" type="ORF">HOLleu_16181</name>
</gene>
<feature type="compositionally biased region" description="Polar residues" evidence="2">
    <location>
        <begin position="1630"/>
        <end position="1640"/>
    </location>
</feature>
<feature type="compositionally biased region" description="Polar residues" evidence="2">
    <location>
        <begin position="3196"/>
        <end position="3211"/>
    </location>
</feature>
<feature type="compositionally biased region" description="Polar residues" evidence="2">
    <location>
        <begin position="1988"/>
        <end position="2009"/>
    </location>
</feature>
<feature type="region of interest" description="Disordered" evidence="2">
    <location>
        <begin position="2140"/>
        <end position="2165"/>
    </location>
</feature>
<feature type="compositionally biased region" description="Basic and acidic residues" evidence="2">
    <location>
        <begin position="990"/>
        <end position="1006"/>
    </location>
</feature>
<feature type="compositionally biased region" description="Acidic residues" evidence="2">
    <location>
        <begin position="1507"/>
        <end position="1520"/>
    </location>
</feature>
<comment type="caution">
    <text evidence="3">The sequence shown here is derived from an EMBL/GenBank/DDBJ whole genome shotgun (WGS) entry which is preliminary data.</text>
</comment>
<feature type="region of interest" description="Disordered" evidence="2">
    <location>
        <begin position="1359"/>
        <end position="2077"/>
    </location>
</feature>
<feature type="compositionally biased region" description="Low complexity" evidence="2">
    <location>
        <begin position="1859"/>
        <end position="1869"/>
    </location>
</feature>
<feature type="compositionally biased region" description="Low complexity" evidence="2">
    <location>
        <begin position="26"/>
        <end position="42"/>
    </location>
</feature>
<feature type="compositionally biased region" description="Basic and acidic residues" evidence="2">
    <location>
        <begin position="2154"/>
        <end position="2165"/>
    </location>
</feature>
<feature type="compositionally biased region" description="Polar residues" evidence="2">
    <location>
        <begin position="1025"/>
        <end position="1047"/>
    </location>
</feature>
<evidence type="ECO:0000313" key="4">
    <source>
        <dbReference type="Proteomes" id="UP001152320"/>
    </source>
</evidence>
<feature type="compositionally biased region" description="Basic residues" evidence="2">
    <location>
        <begin position="2010"/>
        <end position="2022"/>
    </location>
</feature>
<feature type="compositionally biased region" description="Acidic residues" evidence="2">
    <location>
        <begin position="1398"/>
        <end position="1407"/>
    </location>
</feature>
<feature type="compositionally biased region" description="Basic and acidic residues" evidence="2">
    <location>
        <begin position="1884"/>
        <end position="1924"/>
    </location>
</feature>
<evidence type="ECO:0000256" key="1">
    <source>
        <dbReference type="SAM" id="Coils"/>
    </source>
</evidence>
<feature type="compositionally biased region" description="Acidic residues" evidence="2">
    <location>
        <begin position="1667"/>
        <end position="1678"/>
    </location>
</feature>
<feature type="coiled-coil region" evidence="1">
    <location>
        <begin position="2860"/>
        <end position="2943"/>
    </location>
</feature>
<feature type="compositionally biased region" description="Low complexity" evidence="2">
    <location>
        <begin position="144"/>
        <end position="153"/>
    </location>
</feature>
<feature type="compositionally biased region" description="Polar residues" evidence="2">
    <location>
        <begin position="727"/>
        <end position="747"/>
    </location>
</feature>
<feature type="compositionally biased region" description="Acidic residues" evidence="2">
    <location>
        <begin position="3262"/>
        <end position="3272"/>
    </location>
</feature>
<feature type="compositionally biased region" description="Low complexity" evidence="2">
    <location>
        <begin position="341"/>
        <end position="352"/>
    </location>
</feature>
<sequence length="3272" mass="362970">MLTLTDNKMDDFDLSAYSNLGKSKKLPGIGASSSLSGGLSTLAPISKSKTSLVGAPVLSPQPHQSAPKVGRPMTSTARSQGSLSANPSMRSPSSGIASIDSHSPSLGASPSLGRPKLNPLGSKPGSLAQQAGRQGLKRPQNALPGSRAASQGSPGSGGQLQLVINSAEFEKTSTVPWVVNNAGPRKPLSPQRSPDSGRGSVASPFLSPSKSGMAGFIQAPPMASNTGVGETPDVTKQLPSLAPQSLTSSGKPNKGNRKRKNSGQDSISSLIDNLSSSTPTEAPTPPTTNQIVRQHSGRRITKPLPVEQTPPPPPDTPNSWSLSMAPPISPVRSCVSLKSLTSISRESSSTSIGIKASELKPSAPHQNVFPPARYSSPSQKQPKPPVSPDSGVSTPPSSTKWTQPKINTSGSEATLSPRSLWGQNMAGSPPSPFKPGVHPPIDQSQADSLTGSPKLAPIKSADMSGSSLTPIIPSHSPEHETNLMQGKGLNAVTMNGRGFQPTAQNAFDVKMPQQTTNLHRLGSKPVLAPIKKAPFQCAPLKPIDPSTSNTTHEALEMIRVKQIDKTASPQMSNSFQSDTNPALSLSPTLPPPFETPKVSPFSGKAVLAPINKAPFLQSPLGPIGSPTPASEETQPKHSMEIVCGTTGQEKKTASSPVDRSQKSVTSQKRGPSQPSQQVSGTTPSHSFPIGRRQQTSDFWDSSSEDISEQEELIQDTRQESAADLTDHSNFLNKDMPSNHSGTSSSGRLSLASKKLIIVKRHTPNGNGSETKAEFATIDTERMKCNNLAIDDLVPPSCYGRKSLRDLQRSCKEVSKTPVKPPSESSDDESSKSFVFESPSTHHSYHTSDEDPDTSDLDVAIEEDEHRHLLVARDPEARLEEYRRKFNIGTKKETFACQAEDKVSQDEKQSTPDQAEMSKRDLYAAMIATIAREIDEADAAAAEQRLTLQPSRGEPEHKMSHKLTDVSVRDNINHEDQDFTKLTSSCLAESNKVDENKVVQKASKETDGPTQEVCNQKLPSLDANKETISQTTSMESPKSQGKEQQSILTKPKDVQHSVPEKEHDVKTLRQKSESIPTGAYYADIPESKATSTENFQAASETQFTRSRNDDCQSIQAKSDGIPEETDESIPEENNKKISESYDINKGSLQAAPQSITSGSKDDYDDEHQGIQTKSDSILEETEELISVEMTDVKIPQVNEVKMGSSQAASRSLFSTNDDDRFSIQTKSDSIPEEIEESIPEEVNDEVIPEPNDINKESPQATSKPIFVGNKNDDDRFSTQTKSDSIPEEMEESIPEEARDEVIPKPHDTNMGTAKVPSKATMANSRKGDDLQGIQTKSESIPEETEESILKVVNDEKITDGEILKQQAHQHKASTITSEKVSHKNDDEDHHSSQTKSESIADENEESSPDETQKKDIPEQYDTNKGSHAASKKVFHSSKNEDDQQSIQTKSESIQEDIEESIPEDSNNDRVPEPQSTIRPGVGGTTKEIIQKKGNDDDHHSVKTKSESIPEEIEDYFADEFSESGNSIRSSSVTSHGSRHQQDYSRSQDASAETDEIISEDKSDKDVSGSPGSPASLGKSGAMRKVHPSRKQKHLRDIVQENSESTSYASERSNADEISKGNTSGSDDKQSAIGSHSNQLSVESRKHPETHDADIQGSEHNSSSSTAEEIVESIVEETSGEESTPGSSSQQLDSQSDNRNSKKHHPDTRNSEFHPHSHNSHQNVVKTMPRYEQQTEGDRVDKSKDHRPGGKGHSGPSHAITPSNKVQNETGSPCNEDESSYALVSDSQLTRVNSSQLTSLFSSDPNKPSDESEILEVQRNFKQSLRWSSSTSASMSVGISGSSGVAAISSPSGLSPTETTSKSQQQQSCSSRGPASQHSSCENGTDVDKVLGDEQERVTDTLKAKGGKDKANKDKRGKQHEEEKKTSTSSSKITPVPDNLQLTEDNIPSITKLDNAPASKKPKQHQEKDKDTTKLKRIDKHTSKKEDNLNHSNEQNATCPQPSKEASNTYYKSKKEKSHHKSKMAKASQNKAAQEKFENVSAQLENIHQEEVPKRDTDKYKTGNKTKDGDSKKKSSKETYFDQGDTVMKIGQLSSGILSSLKNELSEEEKNEMKHKAIQSWIITTTQSLGEIYHGDSSTGATIVSSNENGTTLGQIEDKQSERSSHEMDEDLEAQRKMISSIEKLEEFNMVSKIGSTVDTAAALQSQLVSRASQTTKVSDPQQTDLKTIQPCSAYQVATATILPPPSFLNSSVTECNEICCRTRRKPARAIQVDDHIDNVPGTSMGVLLPNVSTDNNGQKDTTQNGEVKIMSAQDVPSLIYTPKIPMDSDPSATSYPKQKSYLSYSCYQQPLLGVQVPSHYSTLSKMDNTISQPKATSFTPPFNFEETIPKKLPYHGEFGLNGDHQHDMRIWQQFCNQVNTDIDNSSKVCYKSPNLQVHHKKSTVKEILAMMETETDDDGMDVHLMDEFNRKRIDILRGKYFDEMDKESKRVHDLEDKIYALENKLTDQRVKKDIDLMRMQRETEVKLKNLQVQLNKKQHECIMIEVSSKAAAERDAKSMQDTTIKLKEMEIKMKLQEERISQINDEYDQLKKTNWAQREEINSLKKEKSLLETSTASLKENLEEAKTEISTKEGEVRDWKEKFNAMAEALSKFKKGTKNLNMMLQNRNEQVTEMTKKNEKNTKKVTQLEAQLQAIAKERSQEEEHRKYLQNNLDDARAERKRLREEATKDEQITAKVISEFKKKLEEVEKQKKDLETNLTLKTESLKEKARNEIDLQGEKALLEKEVTSLKEKLAEKDRLTRSEKRTLTVAKKTENELREKVDRYLTWIRESRRTIGNLCDSKDLLMRKVASLEFQISCDNNTREAEHDILRRELENAKSKISKLEKQLETKTTELSSVQLDLREAQLQIKQKELSEQSKETRISLLEQDITKLKEEKNAETNDKLAALMTLHKERQCHQCCVRQMQNNIWALEQSAMENAERCKALEAEKQTIMTNQRQEQQLEAPNKDGTSTSRDKPNTDTEPASTQEQQDKYQLLYHLLAVTILCQSAYLAPFKNVFGREMYLLMEEMLNKEIKILKDYLKTKIESLYSVEQLAERQATIIEKLELKLRNMKQQNQPTSTQESRKESNLTTKEVTISEWWSRFYKKKWQDNRKALIEEFTSERESMKHEIQDLNQQINQLQSQKNKDSRGHASIVQQQQQHMGQTSNHLEYQITAEKDSTHQSNHEHPGATKTTSTAEKQQKTHKQRQDPPCPCCSDTEGSSDDEEHIEA</sequence>
<feature type="compositionally biased region" description="Polar residues" evidence="2">
    <location>
        <begin position="1145"/>
        <end position="1157"/>
    </location>
</feature>
<feature type="compositionally biased region" description="Acidic residues" evidence="2">
    <location>
        <begin position="849"/>
        <end position="861"/>
    </location>
</feature>
<feature type="region of interest" description="Disordered" evidence="2">
    <location>
        <begin position="567"/>
        <end position="598"/>
    </location>
</feature>
<feature type="compositionally biased region" description="Basic and acidic residues" evidence="2">
    <location>
        <begin position="1962"/>
        <end position="1987"/>
    </location>
</feature>
<organism evidence="3 4">
    <name type="scientific">Holothuria leucospilota</name>
    <name type="common">Black long sea cucumber</name>
    <name type="synonym">Mertensiothuria leucospilota</name>
    <dbReference type="NCBI Taxonomy" id="206669"/>
    <lineage>
        <taxon>Eukaryota</taxon>
        <taxon>Metazoa</taxon>
        <taxon>Echinodermata</taxon>
        <taxon>Eleutherozoa</taxon>
        <taxon>Echinozoa</taxon>
        <taxon>Holothuroidea</taxon>
        <taxon>Aspidochirotacea</taxon>
        <taxon>Aspidochirotida</taxon>
        <taxon>Holothuriidae</taxon>
        <taxon>Holothuria</taxon>
    </lineage>
</organism>
<dbReference type="Proteomes" id="UP001152320">
    <property type="component" value="Chromosome 7"/>
</dbReference>
<dbReference type="CDD" id="cd06503">
    <property type="entry name" value="ATP-synt_Fo_b"/>
    <property type="match status" value="1"/>
</dbReference>
<feature type="compositionally biased region" description="Acidic residues" evidence="2">
    <location>
        <begin position="1229"/>
        <end position="1246"/>
    </location>
</feature>
<feature type="compositionally biased region" description="Basic and acidic residues" evidence="2">
    <location>
        <begin position="3217"/>
        <end position="3231"/>
    </location>
</feature>
<protein>
    <submittedName>
        <fullName evidence="3">Uncharacterized protein</fullName>
    </submittedName>
</protein>
<feature type="compositionally biased region" description="Polar residues" evidence="2">
    <location>
        <begin position="1758"/>
        <end position="1771"/>
    </location>
</feature>
<proteinExistence type="predicted"/>
<feature type="compositionally biased region" description="Low complexity" evidence="2">
    <location>
        <begin position="263"/>
        <end position="281"/>
    </location>
</feature>
<feature type="compositionally biased region" description="Polar residues" evidence="2">
    <location>
        <begin position="653"/>
        <end position="685"/>
    </location>
</feature>
<accession>A0A9Q1C3Q2</accession>
<feature type="compositionally biased region" description="Basic and acidic residues" evidence="2">
    <location>
        <begin position="1294"/>
        <end position="1306"/>
    </location>
</feature>
<feature type="compositionally biased region" description="Polar residues" evidence="2">
    <location>
        <begin position="442"/>
        <end position="451"/>
    </location>
</feature>
<feature type="region of interest" description="Disordered" evidence="2">
    <location>
        <begin position="614"/>
        <end position="749"/>
    </location>
</feature>
<keyword evidence="4" id="KW-1185">Reference proteome</keyword>
<evidence type="ECO:0000256" key="2">
    <source>
        <dbReference type="SAM" id="MobiDB-lite"/>
    </source>
</evidence>
<reference evidence="3" key="1">
    <citation type="submission" date="2021-10" db="EMBL/GenBank/DDBJ databases">
        <title>Tropical sea cucumber genome reveals ecological adaptation and Cuvierian tubules defense mechanism.</title>
        <authorList>
            <person name="Chen T."/>
        </authorList>
    </citation>
    <scope>NUCLEOTIDE SEQUENCE</scope>
    <source>
        <strain evidence="3">Nanhai2018</strain>
        <tissue evidence="3">Muscle</tissue>
    </source>
</reference>
<feature type="compositionally biased region" description="Acidic residues" evidence="2">
    <location>
        <begin position="1284"/>
        <end position="1293"/>
    </location>
</feature>
<feature type="compositionally biased region" description="Polar residues" evidence="2">
    <location>
        <begin position="1871"/>
        <end position="1881"/>
    </location>
</feature>
<feature type="region of interest" description="Disordered" evidence="2">
    <location>
        <begin position="2995"/>
        <end position="3030"/>
    </location>
</feature>
<feature type="compositionally biased region" description="Polar residues" evidence="2">
    <location>
        <begin position="1202"/>
        <end position="1214"/>
    </location>
</feature>
<feature type="compositionally biased region" description="Polar residues" evidence="2">
    <location>
        <begin position="567"/>
        <end position="578"/>
    </location>
</feature>
<feature type="compositionally biased region" description="Polar residues" evidence="2">
    <location>
        <begin position="1783"/>
        <end position="1804"/>
    </location>
</feature>
<feature type="region of interest" description="Disordered" evidence="2">
    <location>
        <begin position="808"/>
        <end position="861"/>
    </location>
</feature>
<feature type="compositionally biased region" description="Acidic residues" evidence="2">
    <location>
        <begin position="1452"/>
        <end position="1461"/>
    </location>
</feature>
<feature type="compositionally biased region" description="Acidic residues" evidence="2">
    <location>
        <begin position="1120"/>
        <end position="1129"/>
    </location>
</feature>
<dbReference type="EMBL" id="JAIZAY010000007">
    <property type="protein sequence ID" value="KAJ8038688.1"/>
    <property type="molecule type" value="Genomic_DNA"/>
</dbReference>
<feature type="region of interest" description="Disordered" evidence="2">
    <location>
        <begin position="341"/>
        <end position="465"/>
    </location>
</feature>
<feature type="compositionally biased region" description="Polar residues" evidence="2">
    <location>
        <begin position="1087"/>
        <end position="1115"/>
    </location>
</feature>
<feature type="compositionally biased region" description="Basic and acidic residues" evidence="2">
    <location>
        <begin position="1641"/>
        <end position="1652"/>
    </location>
</feature>
<feature type="compositionally biased region" description="Low complexity" evidence="2">
    <location>
        <begin position="1826"/>
        <end position="1851"/>
    </location>
</feature>
<feature type="compositionally biased region" description="Polar residues" evidence="2">
    <location>
        <begin position="1007"/>
        <end position="1017"/>
    </location>
</feature>
<feature type="compositionally biased region" description="Basic and acidic residues" evidence="2">
    <location>
        <begin position="2045"/>
        <end position="2077"/>
    </location>
</feature>
<evidence type="ECO:0000313" key="3">
    <source>
        <dbReference type="EMBL" id="KAJ8038688.1"/>
    </source>
</evidence>
<feature type="compositionally biased region" description="Basic and acidic residues" evidence="2">
    <location>
        <begin position="1378"/>
        <end position="1390"/>
    </location>
</feature>
<feature type="compositionally biased region" description="Acidic residues" evidence="2">
    <location>
        <begin position="702"/>
        <end position="713"/>
    </location>
</feature>
<name>A0A9Q1C3Q2_HOLLE</name>
<feature type="compositionally biased region" description="Polar residues" evidence="2">
    <location>
        <begin position="391"/>
        <end position="426"/>
    </location>
</feature>
<feature type="compositionally biased region" description="Basic and acidic residues" evidence="2">
    <location>
        <begin position="714"/>
        <end position="726"/>
    </location>
</feature>
<feature type="region of interest" description="Disordered" evidence="2">
    <location>
        <begin position="940"/>
        <end position="1176"/>
    </location>
</feature>
<feature type="compositionally biased region" description="Polar residues" evidence="2">
    <location>
        <begin position="1598"/>
        <end position="1610"/>
    </location>
</feature>
<feature type="compositionally biased region" description="Basic and acidic residues" evidence="2">
    <location>
        <begin position="1049"/>
        <end position="1071"/>
    </location>
</feature>
<feature type="compositionally biased region" description="Low complexity" evidence="2">
    <location>
        <begin position="1679"/>
        <end position="1695"/>
    </location>
</feature>
<feature type="coiled-coil region" evidence="1">
    <location>
        <begin position="2483"/>
        <end position="2641"/>
    </location>
</feature>
<dbReference type="OrthoDB" id="10692440at2759"/>
<feature type="coiled-coil region" evidence="1">
    <location>
        <begin position="2670"/>
        <end position="2799"/>
    </location>
</feature>
<feature type="compositionally biased region" description="Basic and acidic residues" evidence="2">
    <location>
        <begin position="1734"/>
        <end position="1746"/>
    </location>
</feature>
<feature type="compositionally biased region" description="Polar residues" evidence="2">
    <location>
        <begin position="1938"/>
        <end position="1947"/>
    </location>
</feature>
<feature type="region of interest" description="Disordered" evidence="2">
    <location>
        <begin position="3181"/>
        <end position="3272"/>
    </location>
</feature>
<feature type="region of interest" description="Disordered" evidence="2">
    <location>
        <begin position="1"/>
        <end position="328"/>
    </location>
</feature>
<feature type="compositionally biased region" description="Polar residues" evidence="2">
    <location>
        <begin position="2995"/>
        <end position="3013"/>
    </location>
</feature>
<feature type="compositionally biased region" description="Basic and acidic residues" evidence="2">
    <location>
        <begin position="1487"/>
        <end position="1506"/>
    </location>
</feature>
<feature type="compositionally biased region" description="Basic and acidic residues" evidence="2">
    <location>
        <begin position="952"/>
        <end position="978"/>
    </location>
</feature>
<feature type="compositionally biased region" description="Basic residues" evidence="2">
    <location>
        <begin position="1580"/>
        <end position="1592"/>
    </location>
</feature>
<keyword evidence="1" id="KW-0175">Coiled coil</keyword>
<feature type="region of interest" description="Disordered" evidence="2">
    <location>
        <begin position="897"/>
        <end position="916"/>
    </location>
</feature>